<evidence type="ECO:0000313" key="2">
    <source>
        <dbReference type="Proteomes" id="UP001292094"/>
    </source>
</evidence>
<dbReference type="Proteomes" id="UP001292094">
    <property type="component" value="Unassembled WGS sequence"/>
</dbReference>
<dbReference type="EMBL" id="JAWZYT010001961">
    <property type="protein sequence ID" value="KAK4307853.1"/>
    <property type="molecule type" value="Genomic_DNA"/>
</dbReference>
<dbReference type="AlphaFoldDB" id="A0AAE1PGU9"/>
<accession>A0AAE1PGU9</accession>
<gene>
    <name evidence="1" type="ORF">Pmani_020409</name>
</gene>
<reference evidence="1" key="1">
    <citation type="submission" date="2023-11" db="EMBL/GenBank/DDBJ databases">
        <title>Genome assemblies of two species of porcelain crab, Petrolisthes cinctipes and Petrolisthes manimaculis (Anomura: Porcellanidae).</title>
        <authorList>
            <person name="Angst P."/>
        </authorList>
    </citation>
    <scope>NUCLEOTIDE SEQUENCE</scope>
    <source>
        <strain evidence="1">PB745_02</strain>
        <tissue evidence="1">Gill</tissue>
    </source>
</reference>
<sequence length="125" mass="14113">MNYDEYHFLVNKLVRLRFNRQQEVTREARPHLQHTWWWPAKRRAGRARDRDGVGDRPWLCGVRQAGAPAGGGPGRRAGKVAATPLNITILGDHQLKPHHICPAVLISCHAEVFPASRRPGTRSTL</sequence>
<protein>
    <submittedName>
        <fullName evidence="1">Uncharacterized protein</fullName>
    </submittedName>
</protein>
<keyword evidence="2" id="KW-1185">Reference proteome</keyword>
<proteinExistence type="predicted"/>
<comment type="caution">
    <text evidence="1">The sequence shown here is derived from an EMBL/GenBank/DDBJ whole genome shotgun (WGS) entry which is preliminary data.</text>
</comment>
<evidence type="ECO:0000313" key="1">
    <source>
        <dbReference type="EMBL" id="KAK4307853.1"/>
    </source>
</evidence>
<name>A0AAE1PGU9_9EUCA</name>
<organism evidence="1 2">
    <name type="scientific">Petrolisthes manimaculis</name>
    <dbReference type="NCBI Taxonomy" id="1843537"/>
    <lineage>
        <taxon>Eukaryota</taxon>
        <taxon>Metazoa</taxon>
        <taxon>Ecdysozoa</taxon>
        <taxon>Arthropoda</taxon>
        <taxon>Crustacea</taxon>
        <taxon>Multicrustacea</taxon>
        <taxon>Malacostraca</taxon>
        <taxon>Eumalacostraca</taxon>
        <taxon>Eucarida</taxon>
        <taxon>Decapoda</taxon>
        <taxon>Pleocyemata</taxon>
        <taxon>Anomura</taxon>
        <taxon>Galatheoidea</taxon>
        <taxon>Porcellanidae</taxon>
        <taxon>Petrolisthes</taxon>
    </lineage>
</organism>